<dbReference type="EMBL" id="CP110820">
    <property type="protein sequence ID" value="WPX96459.1"/>
    <property type="molecule type" value="Genomic_DNA"/>
</dbReference>
<evidence type="ECO:0000313" key="1">
    <source>
        <dbReference type="EMBL" id="WPX96459.1"/>
    </source>
</evidence>
<accession>A0ABZ0UK22</accession>
<reference evidence="1 2" key="1">
    <citation type="submission" date="2022-11" db="EMBL/GenBank/DDBJ databases">
        <title>Host association and intracellularity evolved multiple times independently in the Rickettsiales.</title>
        <authorList>
            <person name="Castelli M."/>
            <person name="Nardi T."/>
            <person name="Gammuto L."/>
            <person name="Bellinzona G."/>
            <person name="Sabaneyeva E."/>
            <person name="Potekhin A."/>
            <person name="Serra V."/>
            <person name="Petroni G."/>
            <person name="Sassera D."/>
        </authorList>
    </citation>
    <scope>NUCLEOTIDE SEQUENCE [LARGE SCALE GENOMIC DNA]</scope>
    <source>
        <strain evidence="1 2">NDG2</strain>
    </source>
</reference>
<sequence>MQESKSIDTKLSLAIQELQEAASKKIENAKYLQKQVTALSIENIKLKDTIAILMQKLEASSTSLPSSLKESKKLEVSGELPFQNVEEDQLLSKGSSEHIDISISQLKKLIGKNPK</sequence>
<keyword evidence="2" id="KW-1185">Reference proteome</keyword>
<protein>
    <submittedName>
        <fullName evidence="1">Uncharacterized protein</fullName>
    </submittedName>
</protein>
<dbReference type="Proteomes" id="UP001327219">
    <property type="component" value="Chromosome"/>
</dbReference>
<name>A0ABZ0UK22_9RICK</name>
<organism evidence="1 2">
    <name type="scientific">Candidatus Bandiella euplotis</name>
    <dbReference type="NCBI Taxonomy" id="1664265"/>
    <lineage>
        <taxon>Bacteria</taxon>
        <taxon>Pseudomonadati</taxon>
        <taxon>Pseudomonadota</taxon>
        <taxon>Alphaproteobacteria</taxon>
        <taxon>Rickettsiales</taxon>
        <taxon>Candidatus Midichloriaceae</taxon>
        <taxon>Candidatus Bandiella</taxon>
    </lineage>
</organism>
<evidence type="ECO:0000313" key="2">
    <source>
        <dbReference type="Proteomes" id="UP001327219"/>
    </source>
</evidence>
<gene>
    <name evidence="1" type="ORF">Bandiella_00573</name>
</gene>
<dbReference type="RefSeq" id="WP_323733252.1">
    <property type="nucleotide sequence ID" value="NZ_CP110820.1"/>
</dbReference>
<proteinExistence type="predicted"/>